<dbReference type="EMBL" id="CP002207">
    <property type="protein sequence ID" value="ADP32120.1"/>
    <property type="molecule type" value="Genomic_DNA"/>
</dbReference>
<sequence length="582" mass="64538">MNMRNDIHTALRSLFAGTAVSLQESNPTEESSGIQRLLLGKVLRLTGDEHALIQVGDQAIQGKLETKLRPQAYYWFSYEKKPAEQMGRLQVVQRFEQNPATVQEAAGKLLSAISIKPSNTSLLMTSAMLKSNHPITENDIKAAVQWMETLPPAETKKAIETILFTLKRDLPVHEGVLNALHAVKSPVSMNQQLSRLLHAINQDSQPTEALMKLKQAVTALFDAESDIHAERLIRMLGSQAENEGFGGEKAMTSVNDTEGHINGRRSAPEQIQGTIKPNTVFQSMPQQKGMQSAGGKEDIPEIPRLLLEKMSVQAEKNGSHVLKEAAAWIKAVLSQDNTKTGTVPSVMQAAQVTDQEADVFIEAVKQAEPSLSSKIDVLSFLSKIRQGLGARDELAFIKAFEQGTDIQRDELQSLKLTLHAARTSNELSEPVKREADQLFHKLNGQLFIQQDHPSYSQIVMSFPMFSKNSVQDMTVLFKGQKEPDGKLDPSHCRLLFLLNLESLKETVVDCFVQQNVMTISIETEFDLQSAIDPMVPALKQSLKEMGYSLSGVVAKKKVHSAADIHIERYITNSSEQELDVRI</sequence>
<organism evidence="1 2">
    <name type="scientific">Bacillus atrophaeus (strain 1942)</name>
    <dbReference type="NCBI Taxonomy" id="720555"/>
    <lineage>
        <taxon>Bacteria</taxon>
        <taxon>Bacillati</taxon>
        <taxon>Bacillota</taxon>
        <taxon>Bacilli</taxon>
        <taxon>Bacillales</taxon>
        <taxon>Bacillaceae</taxon>
        <taxon>Bacillus</taxon>
    </lineage>
</organism>
<protein>
    <submittedName>
        <fullName evidence="1">Glycosyltransferase</fullName>
    </submittedName>
</protein>
<evidence type="ECO:0000313" key="1">
    <source>
        <dbReference type="EMBL" id="ADP32120.1"/>
    </source>
</evidence>
<keyword evidence="2" id="KW-1185">Reference proteome</keyword>
<dbReference type="RefSeq" id="WP_003328961.1">
    <property type="nucleotide sequence ID" value="NC_014639.1"/>
</dbReference>
<evidence type="ECO:0000313" key="2">
    <source>
        <dbReference type="Proteomes" id="UP000006867"/>
    </source>
</evidence>
<reference evidence="1 2" key="1">
    <citation type="journal article" date="2011" name="Front. Microbiol.">
        <title>Genomic signatures of strain selection and enhancement in Bacillus atrophaeus var. globigii, a historical biowarfare simulant.</title>
        <authorList>
            <person name="Gibbons H.S."/>
            <person name="Broomall S.M."/>
            <person name="McNew L.A."/>
            <person name="Daligault H."/>
            <person name="Chapman C."/>
            <person name="Bruce D."/>
            <person name="Karavis M."/>
            <person name="Krepps M."/>
            <person name="McGregor P.A."/>
            <person name="Hong C."/>
            <person name="Park K.H."/>
            <person name="Akmal A."/>
            <person name="Feldman A."/>
            <person name="Lin J.S."/>
            <person name="Chang W.E."/>
            <person name="Higgs B.W."/>
            <person name="Demirev P."/>
            <person name="Lindquist J."/>
            <person name="Liem A."/>
            <person name="Fochler E."/>
            <person name="Read T.D."/>
            <person name="Tapia R."/>
            <person name="Johnson S."/>
            <person name="Bishop-Lilly K.A."/>
            <person name="Detter C."/>
            <person name="Han C."/>
            <person name="Sozhamannan S."/>
            <person name="Rosenzweig C.N."/>
            <person name="Skowronski E.W."/>
        </authorList>
    </citation>
    <scope>NUCLEOTIDE SEQUENCE [LARGE SCALE GENOMIC DNA]</scope>
    <source>
        <strain evidence="1 2">1942</strain>
    </source>
</reference>
<gene>
    <name evidence="1" type="ordered locus">BATR1942_05830</name>
</gene>
<name>A0ABM5LW64_BACA1</name>
<dbReference type="Proteomes" id="UP000006867">
    <property type="component" value="Chromosome"/>
</dbReference>
<proteinExistence type="predicted"/>
<accession>A0ABM5LW64</accession>